<feature type="transmembrane region" description="Helical" evidence="1">
    <location>
        <begin position="21"/>
        <end position="39"/>
    </location>
</feature>
<proteinExistence type="predicted"/>
<evidence type="ECO:0000256" key="1">
    <source>
        <dbReference type="SAM" id="Phobius"/>
    </source>
</evidence>
<comment type="caution">
    <text evidence="2">The sequence shown here is derived from an EMBL/GenBank/DDBJ whole genome shotgun (WGS) entry which is preliminary data.</text>
</comment>
<keyword evidence="1" id="KW-1133">Transmembrane helix</keyword>
<keyword evidence="3" id="KW-1185">Reference proteome</keyword>
<protein>
    <submittedName>
        <fullName evidence="2">Uncharacterized protein</fullName>
    </submittedName>
</protein>
<dbReference type="AlphaFoldDB" id="A0A0J1HF47"/>
<keyword evidence="1" id="KW-0812">Transmembrane</keyword>
<dbReference type="Proteomes" id="UP000035909">
    <property type="component" value="Unassembled WGS sequence"/>
</dbReference>
<dbReference type="RefSeq" id="WP_047884404.1">
    <property type="nucleotide sequence ID" value="NZ_LDOU01000006.1"/>
</dbReference>
<dbReference type="STRING" id="320778.ABT57_06615"/>
<name>A0A0J1HF47_9GAMM</name>
<evidence type="ECO:0000313" key="2">
    <source>
        <dbReference type="EMBL" id="KLV10241.1"/>
    </source>
</evidence>
<organism evidence="2 3">
    <name type="scientific">Photobacterium ganghwense</name>
    <dbReference type="NCBI Taxonomy" id="320778"/>
    <lineage>
        <taxon>Bacteria</taxon>
        <taxon>Pseudomonadati</taxon>
        <taxon>Pseudomonadota</taxon>
        <taxon>Gammaproteobacteria</taxon>
        <taxon>Vibrionales</taxon>
        <taxon>Vibrionaceae</taxon>
        <taxon>Photobacterium</taxon>
    </lineage>
</organism>
<evidence type="ECO:0000313" key="3">
    <source>
        <dbReference type="Proteomes" id="UP000035909"/>
    </source>
</evidence>
<gene>
    <name evidence="2" type="ORF">ABT57_06615</name>
</gene>
<sequence>MIKSILEKDAIATPAGLAKEIVYLYGVGVMASIPMLYQARTGKTLTNGELSKVSEQYEKISERVKKYLKIGEK</sequence>
<dbReference type="PATRIC" id="fig|320778.3.peg.1423"/>
<accession>A0A0J1HF47</accession>
<reference evidence="2 3" key="1">
    <citation type="submission" date="2015-05" db="EMBL/GenBank/DDBJ databases">
        <title>Photobacterium galathea sp. nov.</title>
        <authorList>
            <person name="Machado H."/>
            <person name="Gram L."/>
        </authorList>
    </citation>
    <scope>NUCLEOTIDE SEQUENCE [LARGE SCALE GENOMIC DNA]</scope>
    <source>
        <strain evidence="2 3">DSM 22954</strain>
    </source>
</reference>
<keyword evidence="1" id="KW-0472">Membrane</keyword>
<dbReference type="EMBL" id="LDOU01000006">
    <property type="protein sequence ID" value="KLV10241.1"/>
    <property type="molecule type" value="Genomic_DNA"/>
</dbReference>